<keyword evidence="1" id="KW-1133">Transmembrane helix</keyword>
<organism evidence="3 4">
    <name type="scientific">Gossypium harknessii</name>
    <dbReference type="NCBI Taxonomy" id="34285"/>
    <lineage>
        <taxon>Eukaryota</taxon>
        <taxon>Viridiplantae</taxon>
        <taxon>Streptophyta</taxon>
        <taxon>Embryophyta</taxon>
        <taxon>Tracheophyta</taxon>
        <taxon>Spermatophyta</taxon>
        <taxon>Magnoliopsida</taxon>
        <taxon>eudicotyledons</taxon>
        <taxon>Gunneridae</taxon>
        <taxon>Pentapetalae</taxon>
        <taxon>rosids</taxon>
        <taxon>malvids</taxon>
        <taxon>Malvales</taxon>
        <taxon>Malvaceae</taxon>
        <taxon>Malvoideae</taxon>
        <taxon>Gossypium</taxon>
    </lineage>
</organism>
<evidence type="ECO:0000256" key="1">
    <source>
        <dbReference type="SAM" id="Phobius"/>
    </source>
</evidence>
<dbReference type="Proteomes" id="UP000593560">
    <property type="component" value="Unassembled WGS sequence"/>
</dbReference>
<accession>A0A7J9I076</accession>
<keyword evidence="1" id="KW-0472">Membrane</keyword>
<evidence type="ECO:0000259" key="2">
    <source>
        <dbReference type="Pfam" id="PF13962"/>
    </source>
</evidence>
<name>A0A7J9I076_9ROSI</name>
<gene>
    <name evidence="3" type="ORF">Gohar_021040</name>
</gene>
<dbReference type="PANTHER" id="PTHR24177:SF463">
    <property type="entry name" value="OS09G0331600 PROTEIN"/>
    <property type="match status" value="1"/>
</dbReference>
<dbReference type="PANTHER" id="PTHR24177">
    <property type="entry name" value="CASKIN"/>
    <property type="match status" value="1"/>
</dbReference>
<dbReference type="AlphaFoldDB" id="A0A7J9I076"/>
<feature type="transmembrane region" description="Helical" evidence="1">
    <location>
        <begin position="133"/>
        <end position="156"/>
    </location>
</feature>
<sequence>MCLAWQKKIIDLLEKIGNNQVAEEPVRHFPLPNDSTESLEKKREAHLIVAALIATVTFAAAITVPGGLRTEKGPEQSTPFLIQEAAFKAFVVTNVIAFIFSVSALTTHFGVLDNLLARFSFWRLAVSDRIRSVSGVLGYATLAMVIAFSTGSYVVLKSSPQLNIVSYLICPGFLLNHHFSMANATPFRLLGSTTSDADMDGSVNPVMRRNDEYSLRRVKCGF</sequence>
<comment type="caution">
    <text evidence="3">The sequence shown here is derived from an EMBL/GenBank/DDBJ whole genome shotgun (WGS) entry which is preliminary data.</text>
</comment>
<dbReference type="Pfam" id="PF13962">
    <property type="entry name" value="PGG"/>
    <property type="match status" value="1"/>
</dbReference>
<dbReference type="EMBL" id="JABFAD010000012">
    <property type="protein sequence ID" value="MBA0815278.1"/>
    <property type="molecule type" value="Genomic_DNA"/>
</dbReference>
<feature type="domain" description="PGG" evidence="2">
    <location>
        <begin position="37"/>
        <end position="155"/>
    </location>
</feature>
<dbReference type="OrthoDB" id="1000362at2759"/>
<keyword evidence="1" id="KW-0812">Transmembrane</keyword>
<dbReference type="InterPro" id="IPR026961">
    <property type="entry name" value="PGG_dom"/>
</dbReference>
<keyword evidence="4" id="KW-1185">Reference proteome</keyword>
<proteinExistence type="predicted"/>
<dbReference type="GO" id="GO:0016020">
    <property type="term" value="C:membrane"/>
    <property type="evidence" value="ECO:0007669"/>
    <property type="project" value="TreeGrafter"/>
</dbReference>
<evidence type="ECO:0000313" key="4">
    <source>
        <dbReference type="Proteomes" id="UP000593560"/>
    </source>
</evidence>
<feature type="transmembrane region" description="Helical" evidence="1">
    <location>
        <begin position="85"/>
        <end position="112"/>
    </location>
</feature>
<reference evidence="3 4" key="1">
    <citation type="journal article" date="2019" name="Genome Biol. Evol.">
        <title>Insights into the evolution of the New World diploid cottons (Gossypium, subgenus Houzingenia) based on genome sequencing.</title>
        <authorList>
            <person name="Grover C.E."/>
            <person name="Arick M.A. 2nd"/>
            <person name="Thrash A."/>
            <person name="Conover J.L."/>
            <person name="Sanders W.S."/>
            <person name="Peterson D.G."/>
            <person name="Frelichowski J.E."/>
            <person name="Scheffler J.A."/>
            <person name="Scheffler B.E."/>
            <person name="Wendel J.F."/>
        </authorList>
    </citation>
    <scope>NUCLEOTIDE SEQUENCE [LARGE SCALE GENOMIC DNA]</scope>
    <source>
        <strain evidence="3">0</strain>
        <tissue evidence="3">Leaf</tissue>
    </source>
</reference>
<feature type="transmembrane region" description="Helical" evidence="1">
    <location>
        <begin position="45"/>
        <end position="65"/>
    </location>
</feature>
<protein>
    <recommendedName>
        <fullName evidence="2">PGG domain-containing protein</fullName>
    </recommendedName>
</protein>
<evidence type="ECO:0000313" key="3">
    <source>
        <dbReference type="EMBL" id="MBA0815278.1"/>
    </source>
</evidence>